<dbReference type="InterPro" id="IPR036237">
    <property type="entry name" value="Xyl_isomerase-like_sf"/>
</dbReference>
<dbReference type="InterPro" id="IPR050312">
    <property type="entry name" value="IolE/XylAMocC-like"/>
</dbReference>
<dbReference type="GO" id="GO:0016853">
    <property type="term" value="F:isomerase activity"/>
    <property type="evidence" value="ECO:0007669"/>
    <property type="project" value="UniProtKB-KW"/>
</dbReference>
<dbReference type="PANTHER" id="PTHR12110:SF53">
    <property type="entry name" value="BLR5974 PROTEIN"/>
    <property type="match status" value="1"/>
</dbReference>
<dbReference type="InterPro" id="IPR013022">
    <property type="entry name" value="Xyl_isomerase-like_TIM-brl"/>
</dbReference>
<dbReference type="PANTHER" id="PTHR12110">
    <property type="entry name" value="HYDROXYPYRUVATE ISOMERASE"/>
    <property type="match status" value="1"/>
</dbReference>
<protein>
    <submittedName>
        <fullName evidence="2">Sugar phosphate isomerase/epimerase family protein</fullName>
    </submittedName>
</protein>
<reference evidence="3" key="1">
    <citation type="journal article" date="2019" name="Int. J. Syst. Evol. Microbiol.">
        <title>The Global Catalogue of Microorganisms (GCM) 10K type strain sequencing project: providing services to taxonomists for standard genome sequencing and annotation.</title>
        <authorList>
            <consortium name="The Broad Institute Genomics Platform"/>
            <consortium name="The Broad Institute Genome Sequencing Center for Infectious Disease"/>
            <person name="Wu L."/>
            <person name="Ma J."/>
        </authorList>
    </citation>
    <scope>NUCLEOTIDE SEQUENCE [LARGE SCALE GENOMIC DNA]</scope>
    <source>
        <strain evidence="3">CCUG 52478</strain>
    </source>
</reference>
<evidence type="ECO:0000259" key="1">
    <source>
        <dbReference type="Pfam" id="PF01261"/>
    </source>
</evidence>
<evidence type="ECO:0000313" key="3">
    <source>
        <dbReference type="Proteomes" id="UP001597229"/>
    </source>
</evidence>
<keyword evidence="2" id="KW-0413">Isomerase</keyword>
<dbReference type="Gene3D" id="3.20.20.150">
    <property type="entry name" value="Divalent-metal-dependent TIM barrel enzymes"/>
    <property type="match status" value="1"/>
</dbReference>
<comment type="caution">
    <text evidence="2">The sequence shown here is derived from an EMBL/GenBank/DDBJ whole genome shotgun (WGS) entry which is preliminary data.</text>
</comment>
<sequence>MPEPEPTFRIGTDSSKFPAPAGTDAAWLLQKAASAGLEGVFFRSALELSPTLDVGELTALRQQADELDLYLEVGAAKINPFAAPEAPEIRALGDGDYLLGIERIVAACAAAGIHEIWAATANYKFDLAGRLACDRYRTDVTWEEQLRATAKVMAELAPVLRAHGSHLNIETHEEITTFELVRLVEEGGPDAFGITFDTANVLIRGEDPVAAARRVAPYTRQTHVRDGALFFTDQGLCRMLAPCGQGVIDWPALMAALVGAPRRALSIEGIMGRRFQLPIPIYDPLWHAGQPDMTTVEITELVRLARAYDAAVARGERRSLASLSEPADDDERERFVLDSVAHLRAVAVGIGATVDTRIGAGAPR</sequence>
<dbReference type="Proteomes" id="UP001597229">
    <property type="component" value="Unassembled WGS sequence"/>
</dbReference>
<name>A0ABW3W5W1_9ACTN</name>
<gene>
    <name evidence="2" type="ORF">ACFQ3F_17590</name>
</gene>
<keyword evidence="3" id="KW-1185">Reference proteome</keyword>
<dbReference type="RefSeq" id="WP_367919956.1">
    <property type="nucleotide sequence ID" value="NZ_BAABAC010000024.1"/>
</dbReference>
<accession>A0ABW3W5W1</accession>
<feature type="domain" description="Xylose isomerase-like TIM barrel" evidence="1">
    <location>
        <begin position="29"/>
        <end position="259"/>
    </location>
</feature>
<dbReference type="Pfam" id="PF01261">
    <property type="entry name" value="AP_endonuc_2"/>
    <property type="match status" value="1"/>
</dbReference>
<dbReference type="SUPFAM" id="SSF51658">
    <property type="entry name" value="Xylose isomerase-like"/>
    <property type="match status" value="1"/>
</dbReference>
<organism evidence="2 3">
    <name type="scientific">Nocardioides ginsengisoli</name>
    <dbReference type="NCBI Taxonomy" id="363868"/>
    <lineage>
        <taxon>Bacteria</taxon>
        <taxon>Bacillati</taxon>
        <taxon>Actinomycetota</taxon>
        <taxon>Actinomycetes</taxon>
        <taxon>Propionibacteriales</taxon>
        <taxon>Nocardioidaceae</taxon>
        <taxon>Nocardioides</taxon>
    </lineage>
</organism>
<evidence type="ECO:0000313" key="2">
    <source>
        <dbReference type="EMBL" id="MFD1249617.1"/>
    </source>
</evidence>
<proteinExistence type="predicted"/>
<dbReference type="EMBL" id="JBHTLX010000021">
    <property type="protein sequence ID" value="MFD1249617.1"/>
    <property type="molecule type" value="Genomic_DNA"/>
</dbReference>